<sequence>MVFLLLLDIFLFFSNLQGRKYDGPEVDVWSLGVILYTLVSGALPFDGQNLRELRERVLTGKYRVPFYMSTDCEALLRKMLHLNPTKRHTLESVMKDKWINTGYEDCPLTPYIEPESDLNDPVRIEIMVNMGFNRADIIRSLQSGSFDAVAATYFLLGHSPPSNLDADSTRGSDLSLRQNTLTTTQSGRQVVVGGSGNSHQHHHHYHHQHSSSSQSQTPALNTTTSKSGAATTTTKVVSSSGSRYQDNGDKDRLTTSKASDKDSAVDTITTSTESSNQKTTPVLRNAQDQNNAAPNTTTTIRASAFAPANDFLASSGQRISADVAMLTGRSGASTAATPTASTSSATGQQRKGGAVSGGVSSPGQKLVSNAAPTTSSTATGNVGRRSVVSAVPASGDHHHHGGISTSASPTTNANNNNVNRRSMATTGAGTPSFSTSTGGAVTASSANQSPSATKPDKGGTTSQAGGRLPVHEMRSQVTPAPVPMTSRPSKTHHSLLTGGTTSSAAAGNSSLTSSPHYNTEQHSLLTRDLPSVNEHALPSSVLPRSVMGTNVTTPGGPLVSAAGRTNLTVSGANTAISGGHGGYSGAATMTLGTGSNFSRMTAERRTIHAGAGHQIPSSAMEDFDPTSSIAARNVGLSEVSNSGNNSGGGAINFFKGLTQKIGRGRPVGTPSQMSSTPPAGLMTTSTITSITGVNAVDKSDSASSSNTSDNRITVGSNAEGVNDGNSTPVGQTKPRSLRFTWTMKTTSTKDPIVMLNEIKKVLAEQNCEYEQPETYLLVCRHGDPEADTCVQWEMEVCKLPRLSMNGVRFKRISGTSIGFRNIATRVSDALKL</sequence>
<dbReference type="GO" id="GO:0005737">
    <property type="term" value="C:cytoplasm"/>
    <property type="evidence" value="ECO:0007669"/>
    <property type="project" value="TreeGrafter"/>
</dbReference>
<accession>A0A564Z1C4</accession>
<dbReference type="GO" id="GO:0035556">
    <property type="term" value="P:intracellular signal transduction"/>
    <property type="evidence" value="ECO:0007669"/>
    <property type="project" value="TreeGrafter"/>
</dbReference>
<keyword evidence="4" id="KW-0723">Serine/threonine-protein kinase</keyword>
<feature type="compositionally biased region" description="Low complexity" evidence="13">
    <location>
        <begin position="432"/>
        <end position="446"/>
    </location>
</feature>
<comment type="similarity">
    <text evidence="2">Belongs to the protein kinase superfamily. CAMK Ser/Thr protein kinase family. SNF1 subfamily.</text>
</comment>
<dbReference type="InterPro" id="IPR028375">
    <property type="entry name" value="KA1/Ssp2_C"/>
</dbReference>
<dbReference type="GO" id="GO:0106310">
    <property type="term" value="F:protein serine kinase activity"/>
    <property type="evidence" value="ECO:0007669"/>
    <property type="project" value="RHEA"/>
</dbReference>
<dbReference type="InterPro" id="IPR011009">
    <property type="entry name" value="Kinase-like_dom_sf"/>
</dbReference>
<feature type="compositionally biased region" description="Polar residues" evidence="13">
    <location>
        <begin position="266"/>
        <end position="294"/>
    </location>
</feature>
<proteinExistence type="inferred from homology"/>
<feature type="compositionally biased region" description="Low complexity" evidence="13">
    <location>
        <begin position="697"/>
        <end position="710"/>
    </location>
</feature>
<feature type="compositionally biased region" description="Low complexity" evidence="13">
    <location>
        <begin position="332"/>
        <end position="347"/>
    </location>
</feature>
<feature type="region of interest" description="Disordered" evidence="13">
    <location>
        <begin position="697"/>
        <end position="733"/>
    </location>
</feature>
<evidence type="ECO:0000259" key="15">
    <source>
        <dbReference type="PROSITE" id="PS50011"/>
    </source>
</evidence>
<feature type="domain" description="UBA" evidence="16">
    <location>
        <begin position="117"/>
        <end position="158"/>
    </location>
</feature>
<dbReference type="GO" id="GO:0000226">
    <property type="term" value="P:microtubule cytoskeleton organization"/>
    <property type="evidence" value="ECO:0007669"/>
    <property type="project" value="TreeGrafter"/>
</dbReference>
<evidence type="ECO:0000256" key="10">
    <source>
        <dbReference type="ARBA" id="ARBA00023273"/>
    </source>
</evidence>
<evidence type="ECO:0000313" key="19">
    <source>
        <dbReference type="Proteomes" id="UP000321570"/>
    </source>
</evidence>
<dbReference type="SMART" id="SM00165">
    <property type="entry name" value="UBA"/>
    <property type="match status" value="1"/>
</dbReference>
<dbReference type="EC" id="2.7.11.1" evidence="3"/>
<feature type="compositionally biased region" description="Low complexity" evidence="13">
    <location>
        <begin position="404"/>
        <end position="425"/>
    </location>
</feature>
<feature type="compositionally biased region" description="Polar residues" evidence="13">
    <location>
        <begin position="723"/>
        <end position="733"/>
    </location>
</feature>
<evidence type="ECO:0000259" key="17">
    <source>
        <dbReference type="PROSITE" id="PS50032"/>
    </source>
</evidence>
<dbReference type="Proteomes" id="UP000321570">
    <property type="component" value="Unassembled WGS sequence"/>
</dbReference>
<protein>
    <recommendedName>
        <fullName evidence="3">non-specific serine/threonine protein kinase</fullName>
        <ecNumber evidence="3">2.7.11.1</ecNumber>
    </recommendedName>
</protein>
<dbReference type="Pfam" id="PF02149">
    <property type="entry name" value="KA1"/>
    <property type="match status" value="1"/>
</dbReference>
<dbReference type="SUPFAM" id="SSF103243">
    <property type="entry name" value="KA1-like"/>
    <property type="match status" value="1"/>
</dbReference>
<dbReference type="InterPro" id="IPR001772">
    <property type="entry name" value="KA1_dom"/>
</dbReference>
<feature type="region of interest" description="Disordered" evidence="13">
    <location>
        <begin position="178"/>
        <end position="294"/>
    </location>
</feature>
<dbReference type="EMBL" id="CABIJS010000521">
    <property type="protein sequence ID" value="VUZ52763.1"/>
    <property type="molecule type" value="Genomic_DNA"/>
</dbReference>
<dbReference type="AlphaFoldDB" id="A0A564Z1C4"/>
<keyword evidence="10" id="KW-0966">Cell projection</keyword>
<feature type="domain" description="Protein kinase" evidence="15">
    <location>
        <begin position="1"/>
        <end position="99"/>
    </location>
</feature>
<dbReference type="Pfam" id="PF00069">
    <property type="entry name" value="Pkinase"/>
    <property type="match status" value="1"/>
</dbReference>
<dbReference type="PANTHER" id="PTHR24346">
    <property type="entry name" value="MAP/MICROTUBULE AFFINITY-REGULATING KINASE"/>
    <property type="match status" value="1"/>
</dbReference>
<dbReference type="InterPro" id="IPR000719">
    <property type="entry name" value="Prot_kinase_dom"/>
</dbReference>
<dbReference type="GO" id="GO:0042995">
    <property type="term" value="C:cell projection"/>
    <property type="evidence" value="ECO:0007669"/>
    <property type="project" value="UniProtKB-SubCell"/>
</dbReference>
<evidence type="ECO:0000256" key="13">
    <source>
        <dbReference type="SAM" id="MobiDB-lite"/>
    </source>
</evidence>
<feature type="region of interest" description="Disordered" evidence="13">
    <location>
        <begin position="332"/>
        <end position="523"/>
    </location>
</feature>
<evidence type="ECO:0000256" key="3">
    <source>
        <dbReference type="ARBA" id="ARBA00012513"/>
    </source>
</evidence>
<feature type="compositionally biased region" description="Basic residues" evidence="13">
    <location>
        <begin position="199"/>
        <end position="209"/>
    </location>
</feature>
<dbReference type="InterPro" id="IPR009060">
    <property type="entry name" value="UBA-like_sf"/>
</dbReference>
<dbReference type="FunFam" id="1.10.8.10:FF:000005">
    <property type="entry name" value="Non-specific serine/threonine protein kinase"/>
    <property type="match status" value="1"/>
</dbReference>
<feature type="compositionally biased region" description="Low complexity" evidence="13">
    <location>
        <begin position="182"/>
        <end position="192"/>
    </location>
</feature>
<reference evidence="18 19" key="1">
    <citation type="submission" date="2019-07" db="EMBL/GenBank/DDBJ databases">
        <authorList>
            <person name="Jastrzebski P J."/>
            <person name="Paukszto L."/>
            <person name="Jastrzebski P J."/>
        </authorList>
    </citation>
    <scope>NUCLEOTIDE SEQUENCE [LARGE SCALE GENOMIC DNA]</scope>
    <source>
        <strain evidence="18 19">WMS-il1</strain>
    </source>
</reference>
<keyword evidence="14" id="KW-0732">Signal</keyword>
<comment type="catalytic activity">
    <reaction evidence="12">
        <text>L-seryl-[protein] + ATP = O-phospho-L-seryl-[protein] + ADP + H(+)</text>
        <dbReference type="Rhea" id="RHEA:17989"/>
        <dbReference type="Rhea" id="RHEA-COMP:9863"/>
        <dbReference type="Rhea" id="RHEA-COMP:11604"/>
        <dbReference type="ChEBI" id="CHEBI:15378"/>
        <dbReference type="ChEBI" id="CHEBI:29999"/>
        <dbReference type="ChEBI" id="CHEBI:30616"/>
        <dbReference type="ChEBI" id="CHEBI:83421"/>
        <dbReference type="ChEBI" id="CHEBI:456216"/>
        <dbReference type="EC" id="2.7.11.1"/>
    </reaction>
</comment>
<feature type="domain" description="KA1" evidence="17">
    <location>
        <begin position="783"/>
        <end position="832"/>
    </location>
</feature>
<dbReference type="Gene3D" id="1.10.8.10">
    <property type="entry name" value="DNA helicase RuvA subunit, C-terminal domain"/>
    <property type="match status" value="1"/>
</dbReference>
<feature type="compositionally biased region" description="Low complexity" evidence="13">
    <location>
        <begin position="494"/>
        <end position="514"/>
    </location>
</feature>
<evidence type="ECO:0000256" key="7">
    <source>
        <dbReference type="ARBA" id="ARBA00022741"/>
    </source>
</evidence>
<dbReference type="FunFam" id="3.30.310.80:FF:000001">
    <property type="entry name" value="Non-specific serine/threonine protein kinase"/>
    <property type="match status" value="1"/>
</dbReference>
<feature type="signal peptide" evidence="14">
    <location>
        <begin position="1"/>
        <end position="18"/>
    </location>
</feature>
<dbReference type="InterPro" id="IPR015940">
    <property type="entry name" value="UBA"/>
</dbReference>
<dbReference type="PROSITE" id="PS50011">
    <property type="entry name" value="PROTEIN_KINASE_DOM"/>
    <property type="match status" value="1"/>
</dbReference>
<evidence type="ECO:0000256" key="1">
    <source>
        <dbReference type="ARBA" id="ARBA00004316"/>
    </source>
</evidence>
<keyword evidence="5" id="KW-0597">Phosphoprotein</keyword>
<name>A0A564Z1C4_HYMDI</name>
<comment type="catalytic activity">
    <reaction evidence="11">
        <text>L-threonyl-[protein] + ATP = O-phospho-L-threonyl-[protein] + ADP + H(+)</text>
        <dbReference type="Rhea" id="RHEA:46608"/>
        <dbReference type="Rhea" id="RHEA-COMP:11060"/>
        <dbReference type="Rhea" id="RHEA-COMP:11605"/>
        <dbReference type="ChEBI" id="CHEBI:15378"/>
        <dbReference type="ChEBI" id="CHEBI:30013"/>
        <dbReference type="ChEBI" id="CHEBI:30616"/>
        <dbReference type="ChEBI" id="CHEBI:61977"/>
        <dbReference type="ChEBI" id="CHEBI:456216"/>
        <dbReference type="EC" id="2.7.11.1"/>
    </reaction>
</comment>
<dbReference type="PANTHER" id="PTHR24346:SF82">
    <property type="entry name" value="KP78A-RELATED"/>
    <property type="match status" value="1"/>
</dbReference>
<evidence type="ECO:0000256" key="12">
    <source>
        <dbReference type="ARBA" id="ARBA00048679"/>
    </source>
</evidence>
<dbReference type="Gene3D" id="3.30.310.80">
    <property type="entry name" value="Kinase associated domain 1, KA1"/>
    <property type="match status" value="1"/>
</dbReference>
<feature type="compositionally biased region" description="Basic and acidic residues" evidence="13">
    <location>
        <begin position="246"/>
        <end position="264"/>
    </location>
</feature>
<dbReference type="SUPFAM" id="SSF46934">
    <property type="entry name" value="UBA-like"/>
    <property type="match status" value="1"/>
</dbReference>
<dbReference type="CDD" id="cd14337">
    <property type="entry name" value="UBA_MARK_Par1"/>
    <property type="match status" value="1"/>
</dbReference>
<evidence type="ECO:0000256" key="6">
    <source>
        <dbReference type="ARBA" id="ARBA00022679"/>
    </source>
</evidence>
<evidence type="ECO:0000256" key="11">
    <source>
        <dbReference type="ARBA" id="ARBA00047899"/>
    </source>
</evidence>
<feature type="compositionally biased region" description="Low complexity" evidence="13">
    <location>
        <begin position="357"/>
        <end position="379"/>
    </location>
</feature>
<feature type="chain" id="PRO_5021947980" description="non-specific serine/threonine protein kinase" evidence="14">
    <location>
        <begin position="19"/>
        <end position="832"/>
    </location>
</feature>
<feature type="compositionally biased region" description="Low complexity" evidence="13">
    <location>
        <begin position="210"/>
        <end position="242"/>
    </location>
</feature>
<dbReference type="SUPFAM" id="SSF56112">
    <property type="entry name" value="Protein kinase-like (PK-like)"/>
    <property type="match status" value="1"/>
</dbReference>
<keyword evidence="8" id="KW-0418">Kinase</keyword>
<dbReference type="GO" id="GO:0005524">
    <property type="term" value="F:ATP binding"/>
    <property type="evidence" value="ECO:0007669"/>
    <property type="project" value="UniProtKB-KW"/>
</dbReference>
<evidence type="ECO:0000256" key="8">
    <source>
        <dbReference type="ARBA" id="ARBA00022777"/>
    </source>
</evidence>
<keyword evidence="7" id="KW-0547">Nucleotide-binding</keyword>
<comment type="subcellular location">
    <subcellularLocation>
        <location evidence="1">Cell projection</location>
    </subcellularLocation>
</comment>
<evidence type="ECO:0000256" key="4">
    <source>
        <dbReference type="ARBA" id="ARBA00022527"/>
    </source>
</evidence>
<keyword evidence="6" id="KW-0808">Transferase</keyword>
<keyword evidence="19" id="KW-1185">Reference proteome</keyword>
<evidence type="ECO:0000256" key="9">
    <source>
        <dbReference type="ARBA" id="ARBA00022840"/>
    </source>
</evidence>
<evidence type="ECO:0000313" key="18">
    <source>
        <dbReference type="EMBL" id="VUZ52763.1"/>
    </source>
</evidence>
<evidence type="ECO:0000256" key="14">
    <source>
        <dbReference type="SAM" id="SignalP"/>
    </source>
</evidence>
<gene>
    <name evidence="18" type="ORF">WMSIL1_LOCUS11229</name>
</gene>
<organism evidence="18 19">
    <name type="scientific">Hymenolepis diminuta</name>
    <name type="common">Rat tapeworm</name>
    <dbReference type="NCBI Taxonomy" id="6216"/>
    <lineage>
        <taxon>Eukaryota</taxon>
        <taxon>Metazoa</taxon>
        <taxon>Spiralia</taxon>
        <taxon>Lophotrochozoa</taxon>
        <taxon>Platyhelminthes</taxon>
        <taxon>Cestoda</taxon>
        <taxon>Eucestoda</taxon>
        <taxon>Cyclophyllidea</taxon>
        <taxon>Hymenolepididae</taxon>
        <taxon>Hymenolepis</taxon>
    </lineage>
</organism>
<evidence type="ECO:0000256" key="5">
    <source>
        <dbReference type="ARBA" id="ARBA00022553"/>
    </source>
</evidence>
<evidence type="ECO:0000256" key="2">
    <source>
        <dbReference type="ARBA" id="ARBA00006234"/>
    </source>
</evidence>
<dbReference type="GO" id="GO:0050321">
    <property type="term" value="F:tau-protein kinase activity"/>
    <property type="evidence" value="ECO:0007669"/>
    <property type="project" value="TreeGrafter"/>
</dbReference>
<dbReference type="PROSITE" id="PS50032">
    <property type="entry name" value="KA1"/>
    <property type="match status" value="1"/>
</dbReference>
<evidence type="ECO:0000259" key="16">
    <source>
        <dbReference type="PROSITE" id="PS50030"/>
    </source>
</evidence>
<dbReference type="Gene3D" id="1.10.510.10">
    <property type="entry name" value="Transferase(Phosphotransferase) domain 1"/>
    <property type="match status" value="1"/>
</dbReference>
<dbReference type="PROSITE" id="PS50030">
    <property type="entry name" value="UBA"/>
    <property type="match status" value="1"/>
</dbReference>
<keyword evidence="9" id="KW-0067">ATP-binding</keyword>